<evidence type="ECO:0000313" key="3">
    <source>
        <dbReference type="EMBL" id="KAK3023965.1"/>
    </source>
</evidence>
<comment type="caution">
    <text evidence="3">The sequence shown here is derived from an EMBL/GenBank/DDBJ whole genome shotgun (WGS) entry which is preliminary data.</text>
</comment>
<sequence length="280" mass="32594">MDRAASDVCKGDTVMFTQEVYQKFDKVTRRGCLIGKRSIAGRIVKESYGAAKQQHTFTRWKNEAERSRVLAEKHKRGAAARHVRGLKKKRKKLSTYSAAKHQKHSHHKPSRTKQTTERHRENFADRREKHAVRIATPNARHQKPVLARQNKTKQSRNSRASASCMRHENLARPLEGRDPTFHPYSHPSQALGKFYRQRAPLGSPSLPMSLPHFRHWADPYVMPTSESRGFNHSSYPHYAYPNPYYEAENFNRFPQFMNPCNPLHPYSSQTETFDQRKYGL</sequence>
<gene>
    <name evidence="3" type="ORF">RJ639_042855</name>
</gene>
<accession>A0AA88WEF7</accession>
<evidence type="ECO:0000259" key="2">
    <source>
        <dbReference type="Pfam" id="PF24766"/>
    </source>
</evidence>
<feature type="domain" description="DUF7699" evidence="2">
    <location>
        <begin position="9"/>
        <end position="58"/>
    </location>
</feature>
<evidence type="ECO:0000313" key="4">
    <source>
        <dbReference type="Proteomes" id="UP001188597"/>
    </source>
</evidence>
<evidence type="ECO:0000256" key="1">
    <source>
        <dbReference type="SAM" id="MobiDB-lite"/>
    </source>
</evidence>
<dbReference type="InterPro" id="IPR056116">
    <property type="entry name" value="DUF7699"/>
</dbReference>
<dbReference type="Proteomes" id="UP001188597">
    <property type="component" value="Unassembled WGS sequence"/>
</dbReference>
<dbReference type="AlphaFoldDB" id="A0AA88WEF7"/>
<dbReference type="PANTHER" id="PTHR35323">
    <property type="entry name" value="SAP DOMAIN-CONTAINING PROTEIN"/>
    <property type="match status" value="1"/>
</dbReference>
<feature type="compositionally biased region" description="Basic residues" evidence="1">
    <location>
        <begin position="73"/>
        <end position="93"/>
    </location>
</feature>
<feature type="region of interest" description="Disordered" evidence="1">
    <location>
        <begin position="71"/>
        <end position="164"/>
    </location>
</feature>
<protein>
    <recommendedName>
        <fullName evidence="2">DUF7699 domain-containing protein</fullName>
    </recommendedName>
</protein>
<name>A0AA88WEF7_9ASTE</name>
<dbReference type="Pfam" id="PF24766">
    <property type="entry name" value="DUF7699"/>
    <property type="match status" value="1"/>
</dbReference>
<keyword evidence="4" id="KW-1185">Reference proteome</keyword>
<dbReference type="EMBL" id="JAVXUP010000625">
    <property type="protein sequence ID" value="KAK3023965.1"/>
    <property type="molecule type" value="Genomic_DNA"/>
</dbReference>
<organism evidence="3 4">
    <name type="scientific">Escallonia herrerae</name>
    <dbReference type="NCBI Taxonomy" id="1293975"/>
    <lineage>
        <taxon>Eukaryota</taxon>
        <taxon>Viridiplantae</taxon>
        <taxon>Streptophyta</taxon>
        <taxon>Embryophyta</taxon>
        <taxon>Tracheophyta</taxon>
        <taxon>Spermatophyta</taxon>
        <taxon>Magnoliopsida</taxon>
        <taxon>eudicotyledons</taxon>
        <taxon>Gunneridae</taxon>
        <taxon>Pentapetalae</taxon>
        <taxon>asterids</taxon>
        <taxon>campanulids</taxon>
        <taxon>Escalloniales</taxon>
        <taxon>Escalloniaceae</taxon>
        <taxon>Escallonia</taxon>
    </lineage>
</organism>
<feature type="compositionally biased region" description="Basic and acidic residues" evidence="1">
    <location>
        <begin position="114"/>
        <end position="128"/>
    </location>
</feature>
<proteinExistence type="predicted"/>
<dbReference type="PANTHER" id="PTHR35323:SF2">
    <property type="entry name" value="SAP DOMAIN-CONTAINING PROTEIN"/>
    <property type="match status" value="1"/>
</dbReference>
<feature type="compositionally biased region" description="Basic residues" evidence="1">
    <location>
        <begin position="100"/>
        <end position="111"/>
    </location>
</feature>
<reference evidence="3" key="1">
    <citation type="submission" date="2022-12" db="EMBL/GenBank/DDBJ databases">
        <title>Draft genome assemblies for two species of Escallonia (Escalloniales).</title>
        <authorList>
            <person name="Chanderbali A."/>
            <person name="Dervinis C."/>
            <person name="Anghel I."/>
            <person name="Soltis D."/>
            <person name="Soltis P."/>
            <person name="Zapata F."/>
        </authorList>
    </citation>
    <scope>NUCLEOTIDE SEQUENCE</scope>
    <source>
        <strain evidence="3">UCBG64.0493</strain>
        <tissue evidence="3">Leaf</tissue>
    </source>
</reference>